<evidence type="ECO:0000256" key="6">
    <source>
        <dbReference type="ARBA" id="ARBA00022737"/>
    </source>
</evidence>
<feature type="signal peptide" evidence="11">
    <location>
        <begin position="1"/>
        <end position="18"/>
    </location>
</feature>
<evidence type="ECO:0000256" key="11">
    <source>
        <dbReference type="SAM" id="SignalP"/>
    </source>
</evidence>
<sequence length="667" mass="76102">MDIRPLLVILSVCGQMQAMAIDTDYGGLPLQIDRFLGEPTVFTLRNRVDSSWSWMVSNQNCSVKCNCAIQWPTALYCDHKGLEHFPESLPSRTQYLFLQGNKITGFNSEAFANTTNLRWLILDRNHLISERLGGRPLLNLTQLVNLFMNHNNLTEVPAGLPSGLKQLRMAYNQIEKIGPGAFEDLQNLTLLLLQGNRLKTIGETDFKGLLILNLLDLSKNVLDTFPIHLPPSVQQLYLSHNTLTGMAEDSLQGFNKLCYLRLRNNRLKNDGLSPGVFNVTSLVELDLSFNQLTEIPIVPTTLQYLYLEVNHIRDVWAQQARPRPRPKPPTTRKPPKKEPEPKEPTDFPPVILGPPSSFPDCPRECLCPPTFPNALYCENRNLRKVPIIPSRTHYLYLQNNYIDSVTAQSFNNATELKWINLGNNRIRSIERQVFEKLPNLLHLYIPRNKLKEVPSNLPASLEQLRLSRNQISKIAPGAFNKMEHLVLLDLHHNLISDSNLAKNTFRDLKNLVQLNLAHNILRKMPANIPNSVSQLFLDRNIIENIPQGYFRDFTNLAFIRLNYNHLTDKGLPKLVFNVSTLLDLHLAHNNLTTVPLFNSHLEHLHLNNNNIETINGTEICPFTVSEAVHDPDSVPRLRYLRLDGNHLTPPIPLDIIMCFRHLHSIVI</sequence>
<dbReference type="PANTHER" id="PTHR45712">
    <property type="entry name" value="AGAP008170-PA"/>
    <property type="match status" value="1"/>
</dbReference>
<keyword evidence="9" id="KW-0325">Glycoprotein</keyword>
<keyword evidence="7" id="KW-1133">Transmembrane helix</keyword>
<keyword evidence="14" id="KW-1185">Reference proteome</keyword>
<dbReference type="GO" id="GO:0005886">
    <property type="term" value="C:plasma membrane"/>
    <property type="evidence" value="ECO:0007669"/>
    <property type="project" value="UniProtKB-SubCell"/>
</dbReference>
<name>A0AAD5FF35_SILAS</name>
<dbReference type="SMART" id="SM00369">
    <property type="entry name" value="LRR_TYP"/>
    <property type="match status" value="14"/>
</dbReference>
<organism evidence="13 14">
    <name type="scientific">Silurus asotus</name>
    <name type="common">Amur catfish</name>
    <name type="synonym">Parasilurus asotus</name>
    <dbReference type="NCBI Taxonomy" id="30991"/>
    <lineage>
        <taxon>Eukaryota</taxon>
        <taxon>Metazoa</taxon>
        <taxon>Chordata</taxon>
        <taxon>Craniata</taxon>
        <taxon>Vertebrata</taxon>
        <taxon>Euteleostomi</taxon>
        <taxon>Actinopterygii</taxon>
        <taxon>Neopterygii</taxon>
        <taxon>Teleostei</taxon>
        <taxon>Ostariophysi</taxon>
        <taxon>Siluriformes</taxon>
        <taxon>Siluridae</taxon>
        <taxon>Silurus</taxon>
    </lineage>
</organism>
<dbReference type="InterPro" id="IPR032675">
    <property type="entry name" value="LRR_dom_sf"/>
</dbReference>
<dbReference type="InterPro" id="IPR050333">
    <property type="entry name" value="SLRP"/>
</dbReference>
<keyword evidence="2" id="KW-1003">Cell membrane</keyword>
<keyword evidence="5 11" id="KW-0732">Signal</keyword>
<dbReference type="PANTHER" id="PTHR45712:SF8">
    <property type="entry name" value="PROLARGIN"/>
    <property type="match status" value="1"/>
</dbReference>
<dbReference type="Pfam" id="PF13855">
    <property type="entry name" value="LRR_8"/>
    <property type="match status" value="3"/>
</dbReference>
<dbReference type="SMART" id="SM00364">
    <property type="entry name" value="LRR_BAC"/>
    <property type="match status" value="8"/>
</dbReference>
<comment type="caution">
    <text evidence="13">The sequence shown here is derived from an EMBL/GenBank/DDBJ whole genome shotgun (WGS) entry which is preliminary data.</text>
</comment>
<keyword evidence="3" id="KW-0433">Leucine-rich repeat</keyword>
<evidence type="ECO:0000256" key="8">
    <source>
        <dbReference type="ARBA" id="ARBA00023136"/>
    </source>
</evidence>
<keyword evidence="4" id="KW-0812">Transmembrane</keyword>
<dbReference type="FunFam" id="3.80.10.10:FF:001438">
    <property type="entry name" value="Uncharacterized protein"/>
    <property type="match status" value="1"/>
</dbReference>
<reference evidence="13" key="1">
    <citation type="submission" date="2018-07" db="EMBL/GenBank/DDBJ databases">
        <title>Comparative genomics of catfishes provides insights into carnivory and benthic adaptation.</title>
        <authorList>
            <person name="Zhang Y."/>
            <person name="Wang D."/>
            <person name="Peng Z."/>
            <person name="Zheng S."/>
            <person name="Shao F."/>
            <person name="Tao W."/>
        </authorList>
    </citation>
    <scope>NUCLEOTIDE SEQUENCE</scope>
    <source>
        <strain evidence="13">Chongqing</strain>
    </source>
</reference>
<feature type="chain" id="PRO_5041909464" evidence="11">
    <location>
        <begin position="19"/>
        <end position="667"/>
    </location>
</feature>
<keyword evidence="8" id="KW-0472">Membrane</keyword>
<dbReference type="Gene3D" id="3.80.10.10">
    <property type="entry name" value="Ribonuclease Inhibitor"/>
    <property type="match status" value="5"/>
</dbReference>
<feature type="region of interest" description="Disordered" evidence="10">
    <location>
        <begin position="318"/>
        <end position="349"/>
    </location>
</feature>
<dbReference type="FunFam" id="3.80.10.10:FF:000133">
    <property type="entry name" value="prolargin"/>
    <property type="match status" value="1"/>
</dbReference>
<dbReference type="EMBL" id="MU558692">
    <property type="protein sequence ID" value="KAI5614425.1"/>
    <property type="molecule type" value="Genomic_DNA"/>
</dbReference>
<evidence type="ECO:0000256" key="10">
    <source>
        <dbReference type="SAM" id="MobiDB-lite"/>
    </source>
</evidence>
<dbReference type="Proteomes" id="UP001205998">
    <property type="component" value="Unassembled WGS sequence"/>
</dbReference>
<dbReference type="InterPro" id="IPR003591">
    <property type="entry name" value="Leu-rich_rpt_typical-subtyp"/>
</dbReference>
<feature type="domain" description="LRRNT" evidence="12">
    <location>
        <begin position="60"/>
        <end position="95"/>
    </location>
</feature>
<dbReference type="GO" id="GO:0005615">
    <property type="term" value="C:extracellular space"/>
    <property type="evidence" value="ECO:0007669"/>
    <property type="project" value="TreeGrafter"/>
</dbReference>
<evidence type="ECO:0000256" key="1">
    <source>
        <dbReference type="ARBA" id="ARBA00004236"/>
    </source>
</evidence>
<comment type="subcellular location">
    <subcellularLocation>
        <location evidence="1">Cell membrane</location>
    </subcellularLocation>
</comment>
<dbReference type="InterPro" id="IPR001611">
    <property type="entry name" value="Leu-rich_rpt"/>
</dbReference>
<dbReference type="PROSITE" id="PS51450">
    <property type="entry name" value="LRR"/>
    <property type="match status" value="4"/>
</dbReference>
<dbReference type="Pfam" id="PF13516">
    <property type="entry name" value="LRR_6"/>
    <property type="match status" value="1"/>
</dbReference>
<dbReference type="AlphaFoldDB" id="A0AAD5FF35"/>
<evidence type="ECO:0000256" key="2">
    <source>
        <dbReference type="ARBA" id="ARBA00022475"/>
    </source>
</evidence>
<protein>
    <submittedName>
        <fullName evidence="13">Prolargin</fullName>
    </submittedName>
</protein>
<dbReference type="FunFam" id="3.80.10.10:FF:000807">
    <property type="entry name" value="PRELP isoform 1"/>
    <property type="match status" value="1"/>
</dbReference>
<evidence type="ECO:0000256" key="4">
    <source>
        <dbReference type="ARBA" id="ARBA00022692"/>
    </source>
</evidence>
<evidence type="ECO:0000256" key="7">
    <source>
        <dbReference type="ARBA" id="ARBA00022989"/>
    </source>
</evidence>
<evidence type="ECO:0000259" key="12">
    <source>
        <dbReference type="SMART" id="SM00013"/>
    </source>
</evidence>
<evidence type="ECO:0000313" key="14">
    <source>
        <dbReference type="Proteomes" id="UP001205998"/>
    </source>
</evidence>
<evidence type="ECO:0000256" key="5">
    <source>
        <dbReference type="ARBA" id="ARBA00022729"/>
    </source>
</evidence>
<feature type="compositionally biased region" description="Basic and acidic residues" evidence="10">
    <location>
        <begin position="336"/>
        <end position="345"/>
    </location>
</feature>
<keyword evidence="6" id="KW-0677">Repeat</keyword>
<feature type="domain" description="LRRNT" evidence="12">
    <location>
        <begin position="360"/>
        <end position="394"/>
    </location>
</feature>
<dbReference type="InterPro" id="IPR000372">
    <property type="entry name" value="LRRNT"/>
</dbReference>
<evidence type="ECO:0000313" key="13">
    <source>
        <dbReference type="EMBL" id="KAI5614425.1"/>
    </source>
</evidence>
<dbReference type="Pfam" id="PF00560">
    <property type="entry name" value="LRR_1"/>
    <property type="match status" value="1"/>
</dbReference>
<evidence type="ECO:0000256" key="3">
    <source>
        <dbReference type="ARBA" id="ARBA00022614"/>
    </source>
</evidence>
<proteinExistence type="predicted"/>
<evidence type="ECO:0000256" key="9">
    <source>
        <dbReference type="ARBA" id="ARBA00023180"/>
    </source>
</evidence>
<gene>
    <name evidence="13" type="ORF">C0J50_9012</name>
</gene>
<dbReference type="SUPFAM" id="SSF52058">
    <property type="entry name" value="L domain-like"/>
    <property type="match status" value="2"/>
</dbReference>
<accession>A0AAD5FF35</accession>
<dbReference type="SMART" id="SM00013">
    <property type="entry name" value="LRRNT"/>
    <property type="match status" value="2"/>
</dbReference>